<dbReference type="InterPro" id="IPR047801">
    <property type="entry name" value="Peptidase_C45"/>
</dbReference>
<proteinExistence type="predicted"/>
<dbReference type="KEGG" id="slf:JEQ17_26835"/>
<gene>
    <name evidence="2" type="ORF">JEQ17_26835</name>
</gene>
<dbReference type="Proteomes" id="UP000595636">
    <property type="component" value="Chromosome"/>
</dbReference>
<dbReference type="Gene3D" id="3.60.60.10">
    <property type="entry name" value="Penicillin V Acylase, Chain A"/>
    <property type="match status" value="1"/>
</dbReference>
<evidence type="ECO:0000313" key="2">
    <source>
        <dbReference type="EMBL" id="QQM42681.1"/>
    </source>
</evidence>
<dbReference type="EMBL" id="CP066831">
    <property type="protein sequence ID" value="QQM42681.1"/>
    <property type="molecule type" value="Genomic_DNA"/>
</dbReference>
<keyword evidence="2" id="KW-0012">Acyltransferase</keyword>
<accession>A0A7T7KY09</accession>
<keyword evidence="2" id="KW-0808">Transferase</keyword>
<reference evidence="2 3" key="1">
    <citation type="submission" date="2020-12" db="EMBL/GenBank/DDBJ databases">
        <title>A novel species.</title>
        <authorList>
            <person name="Li K."/>
        </authorList>
    </citation>
    <scope>NUCLEOTIDE SEQUENCE [LARGE SCALE GENOMIC DNA]</scope>
    <source>
        <strain evidence="2 3">ZYC-3</strain>
    </source>
</reference>
<evidence type="ECO:0000313" key="3">
    <source>
        <dbReference type="Proteomes" id="UP000595636"/>
    </source>
</evidence>
<evidence type="ECO:0000259" key="1">
    <source>
        <dbReference type="Pfam" id="PF03417"/>
    </source>
</evidence>
<dbReference type="PANTHER" id="PTHR34180:SF1">
    <property type="entry name" value="BETA-ALANYL-DOPAMINE_CARCININE HYDROLASE"/>
    <property type="match status" value="1"/>
</dbReference>
<name>A0A7T7KY09_9ACTN</name>
<dbReference type="Pfam" id="PF03417">
    <property type="entry name" value="AAT"/>
    <property type="match status" value="1"/>
</dbReference>
<keyword evidence="3" id="KW-1185">Reference proteome</keyword>
<dbReference type="PANTHER" id="PTHR34180">
    <property type="entry name" value="PEPTIDASE C45"/>
    <property type="match status" value="1"/>
</dbReference>
<dbReference type="Gene3D" id="1.10.10.2120">
    <property type="match status" value="1"/>
</dbReference>
<dbReference type="AlphaFoldDB" id="A0A7T7KY09"/>
<dbReference type="NCBIfam" id="NF040521">
    <property type="entry name" value="C45_proenzyme"/>
    <property type="match status" value="1"/>
</dbReference>
<dbReference type="InterPro" id="IPR005079">
    <property type="entry name" value="Peptidase_C45_hydrolase"/>
</dbReference>
<sequence>MAPRTLPIIEISGNPLDRGRQYGEAVRPRLHTALAYYEEAFGHSSGLTWKQVTDRAARWLDPVRDYAPDLVEEMKGIADGAGVDLLDVLALNARGEVIYDRSFARMAEGRQELETPAEVAAEERSEGCTSFALYGEASGDGRVWAGQNWDWRAGVSDTVVMLRIVQPPKPTLIMQVEAGQIGRQGANSAGIALNANGLGGRFDDAVGLPQTVVRRRVLDQHTITDALEVLCRTRAHIASNALLTCREGYAVDLETTPAGHGWMHPTDGLLVHGNHYQAGVPAALAAGYRPLSSDSLVRVPRAEQGLRTLRGSTGPDESRKLIKQAMSDHLGLPESLCTHPDSRRPRVEHWKTLVSSCVDLTGGDYHVTAGTPCDRDYQHLPWNLYDGPYGDAG</sequence>
<dbReference type="RefSeq" id="WP_200397588.1">
    <property type="nucleotide sequence ID" value="NZ_CP066831.1"/>
</dbReference>
<organism evidence="2 3">
    <name type="scientific">Streptomyces liliifuscus</name>
    <dbReference type="NCBI Taxonomy" id="2797636"/>
    <lineage>
        <taxon>Bacteria</taxon>
        <taxon>Bacillati</taxon>
        <taxon>Actinomycetota</taxon>
        <taxon>Actinomycetes</taxon>
        <taxon>Kitasatosporales</taxon>
        <taxon>Streptomycetaceae</taxon>
        <taxon>Streptomyces</taxon>
    </lineage>
</organism>
<feature type="domain" description="Peptidase C45 hydrolase" evidence="1">
    <location>
        <begin position="140"/>
        <end position="304"/>
    </location>
</feature>
<protein>
    <submittedName>
        <fullName evidence="2">Acyl-coenzyme A--6-aminopenicillanic-acid-acyltransferase form</fullName>
    </submittedName>
</protein>
<dbReference type="InterPro" id="IPR047794">
    <property type="entry name" value="C45_proenzyme-like"/>
</dbReference>
<dbReference type="GO" id="GO:0016746">
    <property type="term" value="F:acyltransferase activity"/>
    <property type="evidence" value="ECO:0007669"/>
    <property type="project" value="UniProtKB-KW"/>
</dbReference>